<dbReference type="RefSeq" id="WP_345577154.1">
    <property type="nucleotide sequence ID" value="NZ_BAABDQ010000053.1"/>
</dbReference>
<proteinExistence type="predicted"/>
<comment type="caution">
    <text evidence="2">The sequence shown here is derived from an EMBL/GenBank/DDBJ whole genome shotgun (WGS) entry which is preliminary data.</text>
</comment>
<sequence length="223" mass="24036">MSAEAISMPRQDELAGWRFAKLVGQIKAMMSAGLKPEYRGLYGQLVLARDAVTELGDAAEVRRAARAAGRWLRWQVRTHVTDEGTLAIIDDRDPAQEIRERAARRSAEAVSAVIARAQAEAHQLRTSAPSPLPTRPPGLPALGRISERPDAGPSHAAAIRSPPRSLGSGPPLDASLTRDFRCHRIIAGQGRLLGAMPWIAPSCFSTAQPRFPAFSQVIHGFGA</sequence>
<organism evidence="2 3">
    <name type="scientific">Nonomuraea rosea</name>
    <dbReference type="NCBI Taxonomy" id="638574"/>
    <lineage>
        <taxon>Bacteria</taxon>
        <taxon>Bacillati</taxon>
        <taxon>Actinomycetota</taxon>
        <taxon>Actinomycetes</taxon>
        <taxon>Streptosporangiales</taxon>
        <taxon>Streptosporangiaceae</taxon>
        <taxon>Nonomuraea</taxon>
    </lineage>
</organism>
<evidence type="ECO:0008006" key="4">
    <source>
        <dbReference type="Google" id="ProtNLM"/>
    </source>
</evidence>
<accession>A0ABP6ZT24</accession>
<protein>
    <recommendedName>
        <fullName evidence="4">DUF222 domain-containing protein</fullName>
    </recommendedName>
</protein>
<evidence type="ECO:0000313" key="2">
    <source>
        <dbReference type="EMBL" id="GAA3615921.1"/>
    </source>
</evidence>
<evidence type="ECO:0000313" key="3">
    <source>
        <dbReference type="Proteomes" id="UP001500630"/>
    </source>
</evidence>
<reference evidence="3" key="1">
    <citation type="journal article" date="2019" name="Int. J. Syst. Evol. Microbiol.">
        <title>The Global Catalogue of Microorganisms (GCM) 10K type strain sequencing project: providing services to taxonomists for standard genome sequencing and annotation.</title>
        <authorList>
            <consortium name="The Broad Institute Genomics Platform"/>
            <consortium name="The Broad Institute Genome Sequencing Center for Infectious Disease"/>
            <person name="Wu L."/>
            <person name="Ma J."/>
        </authorList>
    </citation>
    <scope>NUCLEOTIDE SEQUENCE [LARGE SCALE GENOMIC DNA]</scope>
    <source>
        <strain evidence="3">JCM 17326</strain>
    </source>
</reference>
<feature type="region of interest" description="Disordered" evidence="1">
    <location>
        <begin position="123"/>
        <end position="172"/>
    </location>
</feature>
<gene>
    <name evidence="2" type="ORF">GCM10022419_121500</name>
</gene>
<keyword evidence="3" id="KW-1185">Reference proteome</keyword>
<feature type="compositionally biased region" description="Pro residues" evidence="1">
    <location>
        <begin position="130"/>
        <end position="139"/>
    </location>
</feature>
<dbReference type="Proteomes" id="UP001500630">
    <property type="component" value="Unassembled WGS sequence"/>
</dbReference>
<feature type="compositionally biased region" description="Low complexity" evidence="1">
    <location>
        <begin position="160"/>
        <end position="172"/>
    </location>
</feature>
<evidence type="ECO:0000256" key="1">
    <source>
        <dbReference type="SAM" id="MobiDB-lite"/>
    </source>
</evidence>
<name>A0ABP6ZT24_9ACTN</name>
<dbReference type="EMBL" id="BAABDQ010000053">
    <property type="protein sequence ID" value="GAA3615921.1"/>
    <property type="molecule type" value="Genomic_DNA"/>
</dbReference>